<dbReference type="HOGENOM" id="CLU_2685714_0_0_5"/>
<feature type="region of interest" description="Disordered" evidence="1">
    <location>
        <begin position="1"/>
        <end position="32"/>
    </location>
</feature>
<name>S9QPD5_9RHOB</name>
<keyword evidence="2" id="KW-0472">Membrane</keyword>
<dbReference type="Proteomes" id="UP000015347">
    <property type="component" value="Unassembled WGS sequence"/>
</dbReference>
<proteinExistence type="predicted"/>
<reference evidence="4" key="1">
    <citation type="journal article" date="2014" name="Stand. Genomic Sci.">
        <title>Genome sequence of the exopolysaccharide-producing Salipiger mucosus type strain (DSM 16094(T)), a moderately halophilic member of the Roseobacter clade.</title>
        <authorList>
            <person name="Riedel T."/>
            <person name="Spring S."/>
            <person name="Fiebig A."/>
            <person name="Petersen J."/>
            <person name="Kyrpides N.C."/>
            <person name="Goker M."/>
            <person name="Klenk H.P."/>
        </authorList>
    </citation>
    <scope>NUCLEOTIDE SEQUENCE [LARGE SCALE GENOMIC DNA]</scope>
    <source>
        <strain evidence="4">DSM 16094</strain>
    </source>
</reference>
<feature type="compositionally biased region" description="Basic and acidic residues" evidence="1">
    <location>
        <begin position="1"/>
        <end position="19"/>
    </location>
</feature>
<evidence type="ECO:0000313" key="3">
    <source>
        <dbReference type="EMBL" id="EPX81453.1"/>
    </source>
</evidence>
<gene>
    <name evidence="3" type="ORF">Salmuc_05119</name>
</gene>
<organism evidence="3 4">
    <name type="scientific">Salipiger mucosus DSM 16094</name>
    <dbReference type="NCBI Taxonomy" id="1123237"/>
    <lineage>
        <taxon>Bacteria</taxon>
        <taxon>Pseudomonadati</taxon>
        <taxon>Pseudomonadota</taxon>
        <taxon>Alphaproteobacteria</taxon>
        <taxon>Rhodobacterales</taxon>
        <taxon>Roseobacteraceae</taxon>
        <taxon>Salipiger</taxon>
    </lineage>
</organism>
<comment type="caution">
    <text evidence="3">The sequence shown here is derived from an EMBL/GenBank/DDBJ whole genome shotgun (WGS) entry which is preliminary data.</text>
</comment>
<evidence type="ECO:0000256" key="1">
    <source>
        <dbReference type="SAM" id="MobiDB-lite"/>
    </source>
</evidence>
<sequence>MGASFEDRLTRIAQSRENEGSNLGRAGPDQGPRAGRRAVMLLAAGLALGLLGVVAMQAFAMIGPDRSGGIIAAQ</sequence>
<feature type="transmembrane region" description="Helical" evidence="2">
    <location>
        <begin position="38"/>
        <end position="60"/>
    </location>
</feature>
<evidence type="ECO:0000313" key="4">
    <source>
        <dbReference type="Proteomes" id="UP000015347"/>
    </source>
</evidence>
<accession>S9QPD5</accession>
<keyword evidence="2" id="KW-0812">Transmembrane</keyword>
<dbReference type="RefSeq" id="WP_020042275.1">
    <property type="nucleotide sequence ID" value="NZ_KE557277.1"/>
</dbReference>
<keyword evidence="2" id="KW-1133">Transmembrane helix</keyword>
<protein>
    <submittedName>
        <fullName evidence="3">Uncharacterized protein</fullName>
    </submittedName>
</protein>
<dbReference type="EMBL" id="APVH01000031">
    <property type="protein sequence ID" value="EPX81453.1"/>
    <property type="molecule type" value="Genomic_DNA"/>
</dbReference>
<dbReference type="AlphaFoldDB" id="S9QPD5"/>
<evidence type="ECO:0000256" key="2">
    <source>
        <dbReference type="SAM" id="Phobius"/>
    </source>
</evidence>
<dbReference type="STRING" id="1123237.Salmuc_05119"/>
<keyword evidence="4" id="KW-1185">Reference proteome</keyword>